<dbReference type="Proteomes" id="UP001430614">
    <property type="component" value="Unassembled WGS sequence"/>
</dbReference>
<dbReference type="CDD" id="cd06121">
    <property type="entry name" value="cupin_YML079wp"/>
    <property type="match status" value="1"/>
</dbReference>
<accession>A0ABS8KFJ9</accession>
<dbReference type="InterPro" id="IPR039935">
    <property type="entry name" value="YML079W-like"/>
</dbReference>
<sequence length="176" mass="19094">MPDSRSIADELIRRFELKPHPEGGFFAETYRSDARVLRAGQPGKTDGTRAASTAIYYLLRDGAHSAWHRIRSDEVWHFYAGEPLLVHVLDESNAGGTLVTHQLGNPLTHPHTVCQGVVPAGLWFAAECADPASFALVGCTVAPGFEFSEFELADVGALKARHPRHAELIGRLGPAA</sequence>
<dbReference type="PANTHER" id="PTHR33387">
    <property type="entry name" value="RMLC-LIKE JELLY ROLL FOLD PROTEIN"/>
    <property type="match status" value="1"/>
</dbReference>
<feature type="domain" description="DUF985" evidence="1">
    <location>
        <begin position="10"/>
        <end position="153"/>
    </location>
</feature>
<evidence type="ECO:0000259" key="1">
    <source>
        <dbReference type="Pfam" id="PF06172"/>
    </source>
</evidence>
<dbReference type="InterPro" id="IPR011051">
    <property type="entry name" value="RmlC_Cupin_sf"/>
</dbReference>
<dbReference type="EMBL" id="JAJITC010000008">
    <property type="protein sequence ID" value="MCC8403465.1"/>
    <property type="molecule type" value="Genomic_DNA"/>
</dbReference>
<dbReference type="RefSeq" id="WP_230562319.1">
    <property type="nucleotide sequence ID" value="NZ_JAJITC010000008.1"/>
</dbReference>
<reference evidence="2 3" key="1">
    <citation type="submission" date="2021-11" db="EMBL/GenBank/DDBJ databases">
        <authorList>
            <person name="Oh E.-T."/>
            <person name="Kim S.-B."/>
        </authorList>
    </citation>
    <scope>NUCLEOTIDE SEQUENCE [LARGE SCALE GENOMIC DNA]</scope>
    <source>
        <strain evidence="2 3">MMS20-SJTN17</strain>
    </source>
</reference>
<proteinExistence type="predicted"/>
<dbReference type="InterPro" id="IPR009327">
    <property type="entry name" value="Cupin_DUF985"/>
</dbReference>
<dbReference type="SUPFAM" id="SSF51182">
    <property type="entry name" value="RmlC-like cupins"/>
    <property type="match status" value="1"/>
</dbReference>
<name>A0ABS8KFJ9_9BURK</name>
<evidence type="ECO:0000313" key="3">
    <source>
        <dbReference type="Proteomes" id="UP001430614"/>
    </source>
</evidence>
<dbReference type="Pfam" id="PF06172">
    <property type="entry name" value="Cupin_5"/>
    <property type="match status" value="1"/>
</dbReference>
<organism evidence="2 3">
    <name type="scientific">Paraburkholderia translucens</name>
    <dbReference type="NCBI Taxonomy" id="2886945"/>
    <lineage>
        <taxon>Bacteria</taxon>
        <taxon>Pseudomonadati</taxon>
        <taxon>Pseudomonadota</taxon>
        <taxon>Betaproteobacteria</taxon>
        <taxon>Burkholderiales</taxon>
        <taxon>Burkholderiaceae</taxon>
        <taxon>Paraburkholderia</taxon>
    </lineage>
</organism>
<comment type="caution">
    <text evidence="2">The sequence shown here is derived from an EMBL/GenBank/DDBJ whole genome shotgun (WGS) entry which is preliminary data.</text>
</comment>
<keyword evidence="3" id="KW-1185">Reference proteome</keyword>
<dbReference type="Gene3D" id="2.60.120.10">
    <property type="entry name" value="Jelly Rolls"/>
    <property type="match status" value="1"/>
</dbReference>
<dbReference type="PANTHER" id="PTHR33387:SF3">
    <property type="entry name" value="DUF985 DOMAIN-CONTAINING PROTEIN"/>
    <property type="match status" value="1"/>
</dbReference>
<protein>
    <submittedName>
        <fullName evidence="2">Cupin domain-containing protein</fullName>
    </submittedName>
</protein>
<dbReference type="InterPro" id="IPR014710">
    <property type="entry name" value="RmlC-like_jellyroll"/>
</dbReference>
<evidence type="ECO:0000313" key="2">
    <source>
        <dbReference type="EMBL" id="MCC8403465.1"/>
    </source>
</evidence>
<gene>
    <name evidence="2" type="ORF">LJ655_16475</name>
</gene>